<reference evidence="2" key="1">
    <citation type="journal article" date="2021" name="Nat. Commun.">
        <title>Genomic analyses provide insights into spinach domestication and the genetic basis of agronomic traits.</title>
        <authorList>
            <person name="Cai X."/>
            <person name="Sun X."/>
            <person name="Xu C."/>
            <person name="Sun H."/>
            <person name="Wang X."/>
            <person name="Ge C."/>
            <person name="Zhang Z."/>
            <person name="Wang Q."/>
            <person name="Fei Z."/>
            <person name="Jiao C."/>
            <person name="Wang Q."/>
        </authorList>
    </citation>
    <scope>NUCLEOTIDE SEQUENCE [LARGE SCALE GENOMIC DNA]</scope>
    <source>
        <strain evidence="2">cv. Varoflay</strain>
    </source>
</reference>
<name>A0A9R0JSE5_SPIOL</name>
<feature type="compositionally biased region" description="Basic and acidic residues" evidence="1">
    <location>
        <begin position="199"/>
        <end position="211"/>
    </location>
</feature>
<feature type="compositionally biased region" description="Pro residues" evidence="1">
    <location>
        <begin position="145"/>
        <end position="160"/>
    </location>
</feature>
<dbReference type="AlphaFoldDB" id="A0A9R0JSE5"/>
<proteinExistence type="predicted"/>
<dbReference type="PANTHER" id="PTHR33472">
    <property type="entry name" value="OS01G0106600 PROTEIN"/>
    <property type="match status" value="1"/>
</dbReference>
<sequence length="541" mass="59475">MAEQRQPFRFRLPWLTAPRPAPAAPRPSQVTKAPSQSPAQRPPFRPAGVAPVQSPLPAAPPARAEPPSPSGSSQGTSKPAQQPLEDPLPQGPPASPSKTVPQIQVTSRPTSPEQVSSKPQQATKALPQSPSPTRGGGQPTRPKATTPPPPTLPQAKPPSPTKKQPTTTTEISQNPKALRKQETSKTSSNELVTVSPPNEPKKQLASEEPKIKASTKLVAEVSSPKQEPKLQTVKEMYTSYNEPKQILKRNHDDPKNEAVIDREVIGSKGQTKAHPLADLDEKGQQSEKEVFDIKEVFKKFENGGRDSEIEIRGHERVDRFSHKHANVGGQKAPSHKDIKENLQKFVHKQGAQREKHHFNEKPLSVVTLTGVNIGATMHLNSESLHKERPVHIHRGYKLNPDKNAETNTDDEGTSRKSKSGDNNFQEDLTTKSYINNNAQGINNSLVFNSNVKERNPGVHVVLSRNPAESIKPGKERRMLDTHKAEVTSIPSEKLAYAPSIRRRCLRGLFLESSDSDPEKPRRHGCRVGCTQKSKDGTIDVL</sequence>
<dbReference type="OrthoDB" id="1709592at2759"/>
<feature type="compositionally biased region" description="Polar residues" evidence="1">
    <location>
        <begin position="28"/>
        <end position="39"/>
    </location>
</feature>
<feature type="compositionally biased region" description="Basic and acidic residues" evidence="1">
    <location>
        <begin position="275"/>
        <end position="285"/>
    </location>
</feature>
<protein>
    <submittedName>
        <fullName evidence="3">Uncharacterized protein</fullName>
    </submittedName>
</protein>
<dbReference type="RefSeq" id="XP_021845381.1">
    <property type="nucleotide sequence ID" value="XM_021989689.2"/>
</dbReference>
<dbReference type="KEGG" id="soe:110785243"/>
<evidence type="ECO:0000313" key="2">
    <source>
        <dbReference type="Proteomes" id="UP000813463"/>
    </source>
</evidence>
<feature type="region of interest" description="Disordered" evidence="1">
    <location>
        <begin position="1"/>
        <end position="231"/>
    </location>
</feature>
<accession>A0A9R0JSE5</accession>
<feature type="region of interest" description="Disordered" evidence="1">
    <location>
        <begin position="262"/>
        <end position="285"/>
    </location>
</feature>
<feature type="compositionally biased region" description="Pro residues" evidence="1">
    <location>
        <begin position="57"/>
        <end position="69"/>
    </location>
</feature>
<feature type="compositionally biased region" description="Polar residues" evidence="1">
    <location>
        <begin position="184"/>
        <end position="196"/>
    </location>
</feature>
<organism evidence="2 3">
    <name type="scientific">Spinacia oleracea</name>
    <name type="common">Spinach</name>
    <dbReference type="NCBI Taxonomy" id="3562"/>
    <lineage>
        <taxon>Eukaryota</taxon>
        <taxon>Viridiplantae</taxon>
        <taxon>Streptophyta</taxon>
        <taxon>Embryophyta</taxon>
        <taxon>Tracheophyta</taxon>
        <taxon>Spermatophyta</taxon>
        <taxon>Magnoliopsida</taxon>
        <taxon>eudicotyledons</taxon>
        <taxon>Gunneridae</taxon>
        <taxon>Pentapetalae</taxon>
        <taxon>Caryophyllales</taxon>
        <taxon>Chenopodiaceae</taxon>
        <taxon>Chenopodioideae</taxon>
        <taxon>Anserineae</taxon>
        <taxon>Spinacia</taxon>
    </lineage>
</organism>
<keyword evidence="2" id="KW-1185">Reference proteome</keyword>
<dbReference type="GeneID" id="110785243"/>
<feature type="compositionally biased region" description="Low complexity" evidence="1">
    <location>
        <begin position="70"/>
        <end position="79"/>
    </location>
</feature>
<dbReference type="Proteomes" id="UP000813463">
    <property type="component" value="Chromosome 3"/>
</dbReference>
<feature type="region of interest" description="Disordered" evidence="1">
    <location>
        <begin position="393"/>
        <end position="426"/>
    </location>
</feature>
<evidence type="ECO:0000256" key="1">
    <source>
        <dbReference type="SAM" id="MobiDB-lite"/>
    </source>
</evidence>
<reference evidence="3" key="2">
    <citation type="submission" date="2025-08" db="UniProtKB">
        <authorList>
            <consortium name="RefSeq"/>
        </authorList>
    </citation>
    <scope>IDENTIFICATION</scope>
    <source>
        <tissue evidence="3">Leaf</tissue>
    </source>
</reference>
<gene>
    <name evidence="3" type="primary">LOC110785243</name>
</gene>
<feature type="compositionally biased region" description="Polar residues" evidence="1">
    <location>
        <begin position="96"/>
        <end position="132"/>
    </location>
</feature>
<evidence type="ECO:0000313" key="3">
    <source>
        <dbReference type="RefSeq" id="XP_021845381.1"/>
    </source>
</evidence>
<dbReference type="PANTHER" id="PTHR33472:SF24">
    <property type="entry name" value="VEGETATIVE CELL WALL PROTEIN GP1-LIKE"/>
    <property type="match status" value="1"/>
</dbReference>